<evidence type="ECO:0000256" key="5">
    <source>
        <dbReference type="ARBA" id="ARBA00023136"/>
    </source>
</evidence>
<sequence>MRVRNIVILAGTCILLSLFLNMIEPRKTQIRIFDAQIDKTYKNEKVPFILCLFIVYACPLIILFYMFRRYKHPKVENTVYFYFVLSIMLNMMITDSLKVMVGRQRPDYIYRTQLKHNSWFLKQFHIREGRKSFPSGHTSCTLNGIVFFNGICYIKANLKPFNDMPIRKNNLCKLTLNASSIIIALFIPISRFVDHKHHISDIIAGALIGCFSSLVALKILSKKLQTCTEMYEN</sequence>
<evidence type="ECO:0000256" key="6">
    <source>
        <dbReference type="SAM" id="Phobius"/>
    </source>
</evidence>
<dbReference type="PANTHER" id="PTHR10165:SF35">
    <property type="entry name" value="RE23632P"/>
    <property type="match status" value="1"/>
</dbReference>
<proteinExistence type="inferred from homology"/>
<dbReference type="Proteomes" id="UP000003163">
    <property type="component" value="Unassembled WGS sequence"/>
</dbReference>
<reference evidence="8 9" key="1">
    <citation type="submission" date="2011-08" db="EMBL/GenBank/DDBJ databases">
        <authorList>
            <person name="Liu Z.J."/>
            <person name="Shi F.L."/>
            <person name="Lu J.Q."/>
            <person name="Li M."/>
            <person name="Wang Z.L."/>
        </authorList>
    </citation>
    <scope>NUCLEOTIDE SEQUENCE [LARGE SCALE GENOMIC DNA]</scope>
    <source>
        <strain evidence="8 9">USNM 41457</strain>
    </source>
</reference>
<protein>
    <recommendedName>
        <fullName evidence="7">Phosphatidic acid phosphatase type 2/haloperoxidase domain-containing protein</fullName>
    </recommendedName>
</protein>
<dbReference type="GO" id="GO:0046839">
    <property type="term" value="P:phospholipid dephosphorylation"/>
    <property type="evidence" value="ECO:0007669"/>
    <property type="project" value="TreeGrafter"/>
</dbReference>
<dbReference type="GO" id="GO:0008195">
    <property type="term" value="F:phosphatidate phosphatase activity"/>
    <property type="evidence" value="ECO:0007669"/>
    <property type="project" value="TreeGrafter"/>
</dbReference>
<dbReference type="InterPro" id="IPR000326">
    <property type="entry name" value="PAP2/HPO"/>
</dbReference>
<name>J9DT10_EDHAE</name>
<dbReference type="EMBL" id="AFBI03000018">
    <property type="protein sequence ID" value="EJW04452.1"/>
    <property type="molecule type" value="Genomic_DNA"/>
</dbReference>
<dbReference type="SUPFAM" id="SSF48317">
    <property type="entry name" value="Acid phosphatase/Vanadium-dependent haloperoxidase"/>
    <property type="match status" value="1"/>
</dbReference>
<keyword evidence="3 6" id="KW-0812">Transmembrane</keyword>
<organism evidence="8 9">
    <name type="scientific">Edhazardia aedis (strain USNM 41457)</name>
    <name type="common">Microsporidian parasite</name>
    <dbReference type="NCBI Taxonomy" id="1003232"/>
    <lineage>
        <taxon>Eukaryota</taxon>
        <taxon>Fungi</taxon>
        <taxon>Fungi incertae sedis</taxon>
        <taxon>Microsporidia</taxon>
        <taxon>Edhazardia</taxon>
    </lineage>
</organism>
<evidence type="ECO:0000256" key="4">
    <source>
        <dbReference type="ARBA" id="ARBA00022989"/>
    </source>
</evidence>
<evidence type="ECO:0000259" key="7">
    <source>
        <dbReference type="SMART" id="SM00014"/>
    </source>
</evidence>
<dbReference type="AlphaFoldDB" id="J9DT10"/>
<dbReference type="InterPro" id="IPR036938">
    <property type="entry name" value="PAP2/HPO_sf"/>
</dbReference>
<dbReference type="FunCoup" id="J9DT10">
    <property type="interactions" value="19"/>
</dbReference>
<dbReference type="STRING" id="1003232.J9DT10"/>
<dbReference type="PANTHER" id="PTHR10165">
    <property type="entry name" value="LIPID PHOSPHATE PHOSPHATASE"/>
    <property type="match status" value="1"/>
</dbReference>
<comment type="similarity">
    <text evidence="2">Belongs to the PA-phosphatase related phosphoesterase family.</text>
</comment>
<feature type="domain" description="Phosphatidic acid phosphatase type 2/haloperoxidase" evidence="7">
    <location>
        <begin position="78"/>
        <end position="217"/>
    </location>
</feature>
<comment type="caution">
    <text evidence="8">The sequence shown here is derived from an EMBL/GenBank/DDBJ whole genome shotgun (WGS) entry which is preliminary data.</text>
</comment>
<dbReference type="InParanoid" id="J9DT10"/>
<dbReference type="Pfam" id="PF01569">
    <property type="entry name" value="PAP2"/>
    <property type="match status" value="1"/>
</dbReference>
<evidence type="ECO:0000256" key="1">
    <source>
        <dbReference type="ARBA" id="ARBA00004141"/>
    </source>
</evidence>
<feature type="transmembrane region" description="Helical" evidence="6">
    <location>
        <begin position="174"/>
        <end position="193"/>
    </location>
</feature>
<dbReference type="InterPro" id="IPR043216">
    <property type="entry name" value="PAP-like"/>
</dbReference>
<feature type="transmembrane region" description="Helical" evidence="6">
    <location>
        <begin position="79"/>
        <end position="101"/>
    </location>
</feature>
<keyword evidence="9" id="KW-1185">Reference proteome</keyword>
<dbReference type="OMA" id="CTEMYEN"/>
<feature type="transmembrane region" description="Helical" evidence="6">
    <location>
        <begin position="46"/>
        <end position="67"/>
    </location>
</feature>
<dbReference type="SMART" id="SM00014">
    <property type="entry name" value="acidPPc"/>
    <property type="match status" value="1"/>
</dbReference>
<evidence type="ECO:0000313" key="9">
    <source>
        <dbReference type="Proteomes" id="UP000003163"/>
    </source>
</evidence>
<comment type="subcellular location">
    <subcellularLocation>
        <location evidence="1">Membrane</location>
        <topology evidence="1">Multi-pass membrane protein</topology>
    </subcellularLocation>
</comment>
<accession>J9DT10</accession>
<dbReference type="HOGENOM" id="CLU_021458_6_1_1"/>
<dbReference type="GO" id="GO:0016020">
    <property type="term" value="C:membrane"/>
    <property type="evidence" value="ECO:0007669"/>
    <property type="project" value="UniProtKB-SubCell"/>
</dbReference>
<dbReference type="VEuPathDB" id="MicrosporidiaDB:EDEG_01322"/>
<dbReference type="OrthoDB" id="8907274at2759"/>
<feature type="transmembrane region" description="Helical" evidence="6">
    <location>
        <begin position="199"/>
        <end position="220"/>
    </location>
</feature>
<keyword evidence="4 6" id="KW-1133">Transmembrane helix</keyword>
<evidence type="ECO:0000256" key="2">
    <source>
        <dbReference type="ARBA" id="ARBA00008816"/>
    </source>
</evidence>
<dbReference type="GO" id="GO:0006644">
    <property type="term" value="P:phospholipid metabolic process"/>
    <property type="evidence" value="ECO:0007669"/>
    <property type="project" value="InterPro"/>
</dbReference>
<reference evidence="9" key="2">
    <citation type="submission" date="2015-07" db="EMBL/GenBank/DDBJ databases">
        <title>Contrasting host-pathogen interactions and genome evolution in two generalist and specialist microsporidian pathogens of mosquitoes.</title>
        <authorList>
            <consortium name="The Broad Institute Genomics Platform"/>
            <consortium name="The Broad Institute Genome Sequencing Center for Infectious Disease"/>
            <person name="Cuomo C.A."/>
            <person name="Sanscrainte N.D."/>
            <person name="Goldberg J.M."/>
            <person name="Heiman D."/>
            <person name="Young S."/>
            <person name="Zeng Q."/>
            <person name="Becnel J.J."/>
            <person name="Birren B.W."/>
        </authorList>
    </citation>
    <scope>NUCLEOTIDE SEQUENCE [LARGE SCALE GENOMIC DNA]</scope>
    <source>
        <strain evidence="9">USNM 41457</strain>
    </source>
</reference>
<feature type="transmembrane region" description="Helical" evidence="6">
    <location>
        <begin position="6"/>
        <end position="23"/>
    </location>
</feature>
<dbReference type="Gene3D" id="1.20.144.10">
    <property type="entry name" value="Phosphatidic acid phosphatase type 2/haloperoxidase"/>
    <property type="match status" value="1"/>
</dbReference>
<gene>
    <name evidence="8" type="ORF">EDEG_01322</name>
</gene>
<evidence type="ECO:0000256" key="3">
    <source>
        <dbReference type="ARBA" id="ARBA00022692"/>
    </source>
</evidence>
<keyword evidence="5 6" id="KW-0472">Membrane</keyword>
<evidence type="ECO:0000313" key="8">
    <source>
        <dbReference type="EMBL" id="EJW04452.1"/>
    </source>
</evidence>